<keyword evidence="1" id="KW-1133">Transmembrane helix</keyword>
<reference evidence="2" key="1">
    <citation type="journal article" date="2017" name="Elife">
        <title>The kinetoplastid-infecting Bodo saltans virus (BsV), a window into the most abundant giant viruses in the sea.</title>
        <authorList>
            <person name="Deeg C.M."/>
            <person name="Chow C.-E.T."/>
            <person name="Suttle C.A."/>
        </authorList>
    </citation>
    <scope>NUCLEOTIDE SEQUENCE</scope>
    <source>
        <strain evidence="2">NG1</strain>
    </source>
</reference>
<keyword evidence="1" id="KW-0472">Membrane</keyword>
<feature type="transmembrane region" description="Helical" evidence="1">
    <location>
        <begin position="32"/>
        <end position="52"/>
    </location>
</feature>
<organism evidence="2">
    <name type="scientific">Bodo saltans virus</name>
    <dbReference type="NCBI Taxonomy" id="2024608"/>
    <lineage>
        <taxon>Viruses</taxon>
        <taxon>Varidnaviria</taxon>
        <taxon>Bamfordvirae</taxon>
        <taxon>Nucleocytoviricota</taxon>
        <taxon>Megaviricetes</taxon>
        <taxon>Imitervirales</taxon>
        <taxon>Mimiviridae</taxon>
        <taxon>Klosneuvirinae</taxon>
        <taxon>Theiavirus</taxon>
        <taxon>Theiavirus salishense</taxon>
    </lineage>
</organism>
<gene>
    <name evidence="2" type="ORF">BMW23_0349</name>
</gene>
<evidence type="ECO:0000256" key="1">
    <source>
        <dbReference type="SAM" id="Phobius"/>
    </source>
</evidence>
<keyword evidence="3" id="KW-1185">Reference proteome</keyword>
<name>A0A2H4UU63_9VIRU</name>
<keyword evidence="1" id="KW-0812">Transmembrane</keyword>
<dbReference type="EMBL" id="MF782455">
    <property type="protein sequence ID" value="ATZ80404.1"/>
    <property type="molecule type" value="Genomic_DNA"/>
</dbReference>
<evidence type="ECO:0000313" key="3">
    <source>
        <dbReference type="Proteomes" id="UP000240325"/>
    </source>
</evidence>
<proteinExistence type="predicted"/>
<protein>
    <submittedName>
        <fullName evidence="2">Uncharacterized protein</fullName>
    </submittedName>
</protein>
<sequence>MNYPPYSVFKVFFKIFFRIHCNPHELSTVWGFLKYFLNLFYTVVISMIQSMYTEY</sequence>
<evidence type="ECO:0000313" key="2">
    <source>
        <dbReference type="EMBL" id="ATZ80404.1"/>
    </source>
</evidence>
<dbReference type="Proteomes" id="UP000240325">
    <property type="component" value="Segment"/>
</dbReference>
<accession>A0A2H4UU63</accession>